<dbReference type="PROSITE" id="PS51257">
    <property type="entry name" value="PROKAR_LIPOPROTEIN"/>
    <property type="match status" value="1"/>
</dbReference>
<evidence type="ECO:0000313" key="1">
    <source>
        <dbReference type="EMBL" id="KKM93397.1"/>
    </source>
</evidence>
<dbReference type="AlphaFoldDB" id="A0A0F9PJD6"/>
<gene>
    <name evidence="1" type="ORF">LCGC14_1208870</name>
</gene>
<name>A0A0F9PJD6_9ZZZZ</name>
<dbReference type="EMBL" id="LAZR01006269">
    <property type="protein sequence ID" value="KKM93397.1"/>
    <property type="molecule type" value="Genomic_DNA"/>
</dbReference>
<organism evidence="1">
    <name type="scientific">marine sediment metagenome</name>
    <dbReference type="NCBI Taxonomy" id="412755"/>
    <lineage>
        <taxon>unclassified sequences</taxon>
        <taxon>metagenomes</taxon>
        <taxon>ecological metagenomes</taxon>
    </lineage>
</organism>
<protein>
    <submittedName>
        <fullName evidence="1">Uncharacterized protein</fullName>
    </submittedName>
</protein>
<reference evidence="1" key="1">
    <citation type="journal article" date="2015" name="Nature">
        <title>Complex archaea that bridge the gap between prokaryotes and eukaryotes.</title>
        <authorList>
            <person name="Spang A."/>
            <person name="Saw J.H."/>
            <person name="Jorgensen S.L."/>
            <person name="Zaremba-Niedzwiedzka K."/>
            <person name="Martijn J."/>
            <person name="Lind A.E."/>
            <person name="van Eijk R."/>
            <person name="Schleper C."/>
            <person name="Guy L."/>
            <person name="Ettema T.J."/>
        </authorList>
    </citation>
    <scope>NUCLEOTIDE SEQUENCE</scope>
</reference>
<proteinExistence type="predicted"/>
<sequence length="113" mass="13138">MVMKELLTLSVLILGCTFTVQANDRQEKLEYCQSDSDLAFSIMRARQSGETYRSLIELLGSQEDNNQDDREYIEKLTSMAYSFPVYDSDEEKDLAIEEFSDMVFRVCYQSNNE</sequence>
<comment type="caution">
    <text evidence="1">The sequence shown here is derived from an EMBL/GenBank/DDBJ whole genome shotgun (WGS) entry which is preliminary data.</text>
</comment>
<accession>A0A0F9PJD6</accession>